<evidence type="ECO:0000313" key="21">
    <source>
        <dbReference type="Proteomes" id="UP000183047"/>
    </source>
</evidence>
<keyword evidence="9 19" id="KW-0808">Transferase</keyword>
<dbReference type="AlphaFoldDB" id="A0A1G5D2E2"/>
<comment type="pathway">
    <text evidence="3 19">Cofactor biosynthesis; adenosylcobalamin biosynthesis; adenosylcobalamin from cob(II)yrinate a,c-diamide: step 7/7.</text>
</comment>
<feature type="transmembrane region" description="Helical" evidence="19">
    <location>
        <begin position="32"/>
        <end position="51"/>
    </location>
</feature>
<evidence type="ECO:0000256" key="4">
    <source>
        <dbReference type="ARBA" id="ARBA00010561"/>
    </source>
</evidence>
<comment type="similarity">
    <text evidence="4 19">Belongs to the CobS family.</text>
</comment>
<keyword evidence="11 19" id="KW-0460">Magnesium</keyword>
<comment type="catalytic activity">
    <reaction evidence="18 19">
        <text>alpha-ribazole 5'-phosphate + adenosylcob(III)inamide-GDP = adenosylcob(III)alamin 5'-phosphate + GMP + H(+)</text>
        <dbReference type="Rhea" id="RHEA:23560"/>
        <dbReference type="ChEBI" id="CHEBI:15378"/>
        <dbReference type="ChEBI" id="CHEBI:57918"/>
        <dbReference type="ChEBI" id="CHEBI:58115"/>
        <dbReference type="ChEBI" id="CHEBI:60487"/>
        <dbReference type="ChEBI" id="CHEBI:60493"/>
        <dbReference type="EC" id="2.7.8.26"/>
    </reaction>
</comment>
<gene>
    <name evidence="19" type="primary">cobS</name>
    <name evidence="20" type="ORF">SAMN02910451_01344</name>
</gene>
<evidence type="ECO:0000256" key="2">
    <source>
        <dbReference type="ARBA" id="ARBA00004651"/>
    </source>
</evidence>
<evidence type="ECO:0000256" key="14">
    <source>
        <dbReference type="ARBA" id="ARBA00025228"/>
    </source>
</evidence>
<evidence type="ECO:0000256" key="6">
    <source>
        <dbReference type="ARBA" id="ARBA00015850"/>
    </source>
</evidence>
<comment type="subcellular location">
    <subcellularLocation>
        <location evidence="2 19">Cell membrane</location>
        <topology evidence="2 19">Multi-pass membrane protein</topology>
    </subcellularLocation>
</comment>
<evidence type="ECO:0000256" key="17">
    <source>
        <dbReference type="ARBA" id="ARBA00048623"/>
    </source>
</evidence>
<dbReference type="RefSeq" id="WP_074461994.1">
    <property type="nucleotide sequence ID" value="NZ_FMUR01000007.1"/>
</dbReference>
<dbReference type="GO" id="GO:0008818">
    <property type="term" value="F:cobalamin 5'-phosphate synthase activity"/>
    <property type="evidence" value="ECO:0007669"/>
    <property type="project" value="UniProtKB-UniRule"/>
</dbReference>
<comment type="cofactor">
    <cofactor evidence="1 19">
        <name>Mg(2+)</name>
        <dbReference type="ChEBI" id="CHEBI:18420"/>
    </cofactor>
</comment>
<evidence type="ECO:0000256" key="5">
    <source>
        <dbReference type="ARBA" id="ARBA00013200"/>
    </source>
</evidence>
<evidence type="ECO:0000256" key="13">
    <source>
        <dbReference type="ARBA" id="ARBA00023136"/>
    </source>
</evidence>
<evidence type="ECO:0000313" key="20">
    <source>
        <dbReference type="EMBL" id="SCY08630.1"/>
    </source>
</evidence>
<feature type="transmembrane region" description="Helical" evidence="19">
    <location>
        <begin position="201"/>
        <end position="230"/>
    </location>
</feature>
<dbReference type="GO" id="GO:0005886">
    <property type="term" value="C:plasma membrane"/>
    <property type="evidence" value="ECO:0007669"/>
    <property type="project" value="UniProtKB-SubCell"/>
</dbReference>
<keyword evidence="8 19" id="KW-0169">Cobalamin biosynthesis</keyword>
<evidence type="ECO:0000256" key="19">
    <source>
        <dbReference type="HAMAP-Rule" id="MF_00719"/>
    </source>
</evidence>
<evidence type="ECO:0000256" key="3">
    <source>
        <dbReference type="ARBA" id="ARBA00004663"/>
    </source>
</evidence>
<protein>
    <recommendedName>
        <fullName evidence="6 19">Adenosylcobinamide-GDP ribazoletransferase</fullName>
        <ecNumber evidence="5 19">2.7.8.26</ecNumber>
    </recommendedName>
    <alternativeName>
        <fullName evidence="16 19">Cobalamin synthase</fullName>
    </alternativeName>
    <alternativeName>
        <fullName evidence="15 19">Cobalamin-5'-phosphate synthase</fullName>
    </alternativeName>
</protein>
<dbReference type="GO" id="GO:0051073">
    <property type="term" value="F:adenosylcobinamide-GDP ribazoletransferase activity"/>
    <property type="evidence" value="ECO:0007669"/>
    <property type="project" value="UniProtKB-UniRule"/>
</dbReference>
<comment type="function">
    <text evidence="14 19">Joins adenosylcobinamide-GDP and alpha-ribazole to generate adenosylcobalamin (Ado-cobalamin). Also synthesizes adenosylcobalamin 5'-phosphate from adenosylcobinamide-GDP and alpha-ribazole 5'-phosphate.</text>
</comment>
<keyword evidence="21" id="KW-1185">Reference proteome</keyword>
<dbReference type="EC" id="2.7.8.26" evidence="5 19"/>
<comment type="catalytic activity">
    <reaction evidence="17 19">
        <text>alpha-ribazole + adenosylcob(III)inamide-GDP = adenosylcob(III)alamin + GMP + H(+)</text>
        <dbReference type="Rhea" id="RHEA:16049"/>
        <dbReference type="ChEBI" id="CHEBI:10329"/>
        <dbReference type="ChEBI" id="CHEBI:15378"/>
        <dbReference type="ChEBI" id="CHEBI:18408"/>
        <dbReference type="ChEBI" id="CHEBI:58115"/>
        <dbReference type="ChEBI" id="CHEBI:60487"/>
        <dbReference type="EC" id="2.7.8.26"/>
    </reaction>
</comment>
<dbReference type="PANTHER" id="PTHR34148">
    <property type="entry name" value="ADENOSYLCOBINAMIDE-GDP RIBAZOLETRANSFERASE"/>
    <property type="match status" value="1"/>
</dbReference>
<keyword evidence="13 19" id="KW-0472">Membrane</keyword>
<evidence type="ECO:0000256" key="15">
    <source>
        <dbReference type="ARBA" id="ARBA00032605"/>
    </source>
</evidence>
<dbReference type="EMBL" id="FMUR01000007">
    <property type="protein sequence ID" value="SCY08630.1"/>
    <property type="molecule type" value="Genomic_DNA"/>
</dbReference>
<dbReference type="HAMAP" id="MF_00719">
    <property type="entry name" value="CobS"/>
    <property type="match status" value="1"/>
</dbReference>
<dbReference type="Pfam" id="PF02654">
    <property type="entry name" value="CobS"/>
    <property type="match status" value="1"/>
</dbReference>
<dbReference type="GO" id="GO:0009236">
    <property type="term" value="P:cobalamin biosynthetic process"/>
    <property type="evidence" value="ECO:0007669"/>
    <property type="project" value="UniProtKB-UniRule"/>
</dbReference>
<organism evidence="20 21">
    <name type="scientific">Butyrivibrio hungatei</name>
    <dbReference type="NCBI Taxonomy" id="185008"/>
    <lineage>
        <taxon>Bacteria</taxon>
        <taxon>Bacillati</taxon>
        <taxon>Bacillota</taxon>
        <taxon>Clostridia</taxon>
        <taxon>Lachnospirales</taxon>
        <taxon>Lachnospiraceae</taxon>
        <taxon>Butyrivibrio</taxon>
    </lineage>
</organism>
<accession>A0A1G5D2E2</accession>
<proteinExistence type="inferred from homology"/>
<sequence length="269" mass="28795">MKSLLRSFAIAFSMYSKIPMPQFTWEKEDMKYSIVFFPLIGAVLLAVTYGIRCLGVFWGIGSVPTGLFMMAAIVVITGGIHVDGYMDCSDAFSSYADREKKLEILKDPHIGAFAVIRVMTLAAVYLASVSIIADRKSPVDSSLFFADGEGFLIIGLGFILSRALSGISVVSFPCAKNEGTLYSFAEGADKKRCLSILVKEALVVSIAMILIGGICGGCAVCAALAVFWYYKVRTGKELGGITGDAAGWFLCLAETAIALTVCVCVLLGY</sequence>
<keyword evidence="10 19" id="KW-0812">Transmembrane</keyword>
<evidence type="ECO:0000256" key="18">
    <source>
        <dbReference type="ARBA" id="ARBA00049504"/>
    </source>
</evidence>
<reference evidence="21" key="1">
    <citation type="submission" date="2016-10" db="EMBL/GenBank/DDBJ databases">
        <authorList>
            <person name="Varghese N."/>
            <person name="Submissions S."/>
        </authorList>
    </citation>
    <scope>NUCLEOTIDE SEQUENCE [LARGE SCALE GENOMIC DNA]</scope>
    <source>
        <strain evidence="21">XBD2006</strain>
    </source>
</reference>
<evidence type="ECO:0000256" key="9">
    <source>
        <dbReference type="ARBA" id="ARBA00022679"/>
    </source>
</evidence>
<dbReference type="PANTHER" id="PTHR34148:SF1">
    <property type="entry name" value="ADENOSYLCOBINAMIDE-GDP RIBAZOLETRANSFERASE"/>
    <property type="match status" value="1"/>
</dbReference>
<feature type="transmembrane region" description="Helical" evidence="19">
    <location>
        <begin position="152"/>
        <end position="172"/>
    </location>
</feature>
<evidence type="ECO:0000256" key="1">
    <source>
        <dbReference type="ARBA" id="ARBA00001946"/>
    </source>
</evidence>
<evidence type="ECO:0000256" key="16">
    <source>
        <dbReference type="ARBA" id="ARBA00032853"/>
    </source>
</evidence>
<dbReference type="Proteomes" id="UP000183047">
    <property type="component" value="Unassembled WGS sequence"/>
</dbReference>
<feature type="transmembrane region" description="Helical" evidence="19">
    <location>
        <begin position="57"/>
        <end position="76"/>
    </location>
</feature>
<evidence type="ECO:0000256" key="12">
    <source>
        <dbReference type="ARBA" id="ARBA00022989"/>
    </source>
</evidence>
<feature type="transmembrane region" description="Helical" evidence="19">
    <location>
        <begin position="110"/>
        <end position="132"/>
    </location>
</feature>
<dbReference type="OrthoDB" id="9794626at2"/>
<evidence type="ECO:0000256" key="8">
    <source>
        <dbReference type="ARBA" id="ARBA00022573"/>
    </source>
</evidence>
<dbReference type="UniPathway" id="UPA00148">
    <property type="reaction ID" value="UER00238"/>
</dbReference>
<keyword evidence="7 19" id="KW-1003">Cell membrane</keyword>
<dbReference type="InterPro" id="IPR003805">
    <property type="entry name" value="CobS"/>
</dbReference>
<feature type="transmembrane region" description="Helical" evidence="19">
    <location>
        <begin position="245"/>
        <end position="268"/>
    </location>
</feature>
<name>A0A1G5D2E2_9FIRM</name>
<evidence type="ECO:0000256" key="11">
    <source>
        <dbReference type="ARBA" id="ARBA00022842"/>
    </source>
</evidence>
<evidence type="ECO:0000256" key="7">
    <source>
        <dbReference type="ARBA" id="ARBA00022475"/>
    </source>
</evidence>
<evidence type="ECO:0000256" key="10">
    <source>
        <dbReference type="ARBA" id="ARBA00022692"/>
    </source>
</evidence>
<keyword evidence="12 19" id="KW-1133">Transmembrane helix</keyword>